<dbReference type="AlphaFoldDB" id="A0A7W3LXM3"/>
<gene>
    <name evidence="1" type="ORF">HNR61_007891</name>
</gene>
<dbReference type="Proteomes" id="UP000572680">
    <property type="component" value="Unassembled WGS sequence"/>
</dbReference>
<organism evidence="1 2">
    <name type="scientific">Actinomadura namibiensis</name>
    <dbReference type="NCBI Taxonomy" id="182080"/>
    <lineage>
        <taxon>Bacteria</taxon>
        <taxon>Bacillati</taxon>
        <taxon>Actinomycetota</taxon>
        <taxon>Actinomycetes</taxon>
        <taxon>Streptosporangiales</taxon>
        <taxon>Thermomonosporaceae</taxon>
        <taxon>Actinomadura</taxon>
    </lineage>
</organism>
<accession>A0A7W3LXM3</accession>
<reference evidence="1 2" key="1">
    <citation type="submission" date="2020-08" db="EMBL/GenBank/DDBJ databases">
        <title>Genomic Encyclopedia of Type Strains, Phase IV (KMG-IV): sequencing the most valuable type-strain genomes for metagenomic binning, comparative biology and taxonomic classification.</title>
        <authorList>
            <person name="Goeker M."/>
        </authorList>
    </citation>
    <scope>NUCLEOTIDE SEQUENCE [LARGE SCALE GENOMIC DNA]</scope>
    <source>
        <strain evidence="1 2">DSM 44197</strain>
    </source>
</reference>
<name>A0A7W3LXM3_ACTNM</name>
<proteinExistence type="predicted"/>
<sequence>MLTWLMREPGRIDPGTLNLLAEHATRLAEHATRLAERAALVLDSLPPDVENVIEKVGWRRLPGIEQCAPVG</sequence>
<evidence type="ECO:0000313" key="2">
    <source>
        <dbReference type="Proteomes" id="UP000572680"/>
    </source>
</evidence>
<dbReference type="EMBL" id="JACJIA010000014">
    <property type="protein sequence ID" value="MBA8956209.1"/>
    <property type="molecule type" value="Genomic_DNA"/>
</dbReference>
<comment type="caution">
    <text evidence="1">The sequence shown here is derived from an EMBL/GenBank/DDBJ whole genome shotgun (WGS) entry which is preliminary data.</text>
</comment>
<dbReference type="RefSeq" id="WP_182848142.1">
    <property type="nucleotide sequence ID" value="NZ_BAAALP010000007.1"/>
</dbReference>
<protein>
    <submittedName>
        <fullName evidence="1">Uncharacterized protein</fullName>
    </submittedName>
</protein>
<keyword evidence="2" id="KW-1185">Reference proteome</keyword>
<evidence type="ECO:0000313" key="1">
    <source>
        <dbReference type="EMBL" id="MBA8956209.1"/>
    </source>
</evidence>